<keyword evidence="7" id="KW-0297">G-protein coupled receptor</keyword>
<evidence type="ECO:0000256" key="4">
    <source>
        <dbReference type="ARBA" id="ARBA00022692"/>
    </source>
</evidence>
<dbReference type="InterPro" id="IPR017452">
    <property type="entry name" value="GPCR_Rhodpsn_7TM"/>
</dbReference>
<dbReference type="InterPro" id="IPR050939">
    <property type="entry name" value="Olfactory_GPCR1"/>
</dbReference>
<evidence type="ECO:0000256" key="13">
    <source>
        <dbReference type="SAM" id="Phobius"/>
    </source>
</evidence>
<dbReference type="GO" id="GO:0004984">
    <property type="term" value="F:olfactory receptor activity"/>
    <property type="evidence" value="ECO:0007669"/>
    <property type="project" value="InterPro"/>
</dbReference>
<comment type="subcellular location">
    <subcellularLocation>
        <location evidence="1">Cell membrane</location>
        <topology evidence="1">Multi-pass membrane protein</topology>
    </subcellularLocation>
</comment>
<dbReference type="SMART" id="SM01381">
    <property type="entry name" value="7TM_GPCR_Srsx"/>
    <property type="match status" value="1"/>
</dbReference>
<dbReference type="PANTHER" id="PTHR24242:SF253">
    <property type="entry name" value="OLFACTORY RECEPTOR-RELATED"/>
    <property type="match status" value="1"/>
</dbReference>
<evidence type="ECO:0000256" key="9">
    <source>
        <dbReference type="ARBA" id="ARBA00023157"/>
    </source>
</evidence>
<feature type="transmembrane region" description="Helical" evidence="13">
    <location>
        <begin position="20"/>
        <end position="43"/>
    </location>
</feature>
<dbReference type="SUPFAM" id="SSF81321">
    <property type="entry name" value="Family A G protein-coupled receptor-like"/>
    <property type="match status" value="1"/>
</dbReference>
<keyword evidence="2" id="KW-1003">Cell membrane</keyword>
<proteinExistence type="predicted"/>
<dbReference type="PROSITE" id="PS50262">
    <property type="entry name" value="G_PROTEIN_RECEP_F1_2"/>
    <property type="match status" value="1"/>
</dbReference>
<evidence type="ECO:0000313" key="15">
    <source>
        <dbReference type="EMBL" id="OCT68867.1"/>
    </source>
</evidence>
<protein>
    <recommendedName>
        <fullName evidence="14">G-protein coupled receptors family 1 profile domain-containing protein</fullName>
    </recommendedName>
</protein>
<feature type="domain" description="G-protein coupled receptors family 1 profile" evidence="14">
    <location>
        <begin position="34"/>
        <end position="283"/>
    </location>
</feature>
<keyword evidence="6 13" id="KW-1133">Transmembrane helix</keyword>
<organism evidence="15 16">
    <name type="scientific">Xenopus laevis</name>
    <name type="common">African clawed frog</name>
    <dbReference type="NCBI Taxonomy" id="8355"/>
    <lineage>
        <taxon>Eukaryota</taxon>
        <taxon>Metazoa</taxon>
        <taxon>Chordata</taxon>
        <taxon>Craniata</taxon>
        <taxon>Vertebrata</taxon>
        <taxon>Euteleostomi</taxon>
        <taxon>Amphibia</taxon>
        <taxon>Batrachia</taxon>
        <taxon>Anura</taxon>
        <taxon>Pipoidea</taxon>
        <taxon>Pipidae</taxon>
        <taxon>Xenopodinae</taxon>
        <taxon>Xenopus</taxon>
        <taxon>Xenopus</taxon>
    </lineage>
</organism>
<keyword evidence="4 13" id="KW-0812">Transmembrane</keyword>
<evidence type="ECO:0000256" key="7">
    <source>
        <dbReference type="ARBA" id="ARBA00023040"/>
    </source>
</evidence>
<keyword evidence="10" id="KW-0675">Receptor</keyword>
<evidence type="ECO:0000256" key="10">
    <source>
        <dbReference type="ARBA" id="ARBA00023170"/>
    </source>
</evidence>
<evidence type="ECO:0000256" key="1">
    <source>
        <dbReference type="ARBA" id="ARBA00004651"/>
    </source>
</evidence>
<evidence type="ECO:0000256" key="3">
    <source>
        <dbReference type="ARBA" id="ARBA00022606"/>
    </source>
</evidence>
<accession>A0A974H8J6</accession>
<keyword evidence="9" id="KW-1015">Disulfide bond</keyword>
<sequence>MVTELFLLGFNSHTNLKILLFTIFLLIYISLLIGNVLIIILVSTSPNLKNPMYSFLKHLALADILFTTNIIPNMLYVMLNDGGNITTAGCFTQYFFHSFSIIAQSLILTSMAFDRYLAICYPLRYLSIMNSKVCSLLIFWSWATSFILLPSEFTLMSQLKFCGSNVIDHFFCDLAPVLAIASTDIYRVQLEDFVLAVLVIIVPFVIVIISYICIFEAILNISTTSGKKKAFSTCSTHLVTICTYYGTMITIYAFPFWQDTPNEGKFKSLLYTVFTPFLNPILYSMRNKEIQNSLYKLFCKTT</sequence>
<keyword evidence="11" id="KW-0325">Glycoprotein</keyword>
<feature type="transmembrane region" description="Helical" evidence="13">
    <location>
        <begin position="238"/>
        <end position="257"/>
    </location>
</feature>
<dbReference type="AlphaFoldDB" id="A0A974H8J6"/>
<gene>
    <name evidence="15" type="ORF">XELAEV_18040173mg</name>
</gene>
<evidence type="ECO:0000256" key="8">
    <source>
        <dbReference type="ARBA" id="ARBA00023136"/>
    </source>
</evidence>
<reference evidence="16" key="1">
    <citation type="journal article" date="2016" name="Nature">
        <title>Genome evolution in the allotetraploid frog Xenopus laevis.</title>
        <authorList>
            <person name="Session A.M."/>
            <person name="Uno Y."/>
            <person name="Kwon T."/>
            <person name="Chapman J.A."/>
            <person name="Toyoda A."/>
            <person name="Takahashi S."/>
            <person name="Fukui A."/>
            <person name="Hikosaka A."/>
            <person name="Suzuki A."/>
            <person name="Kondo M."/>
            <person name="van Heeringen S.J."/>
            <person name="Quigley I."/>
            <person name="Heinz S."/>
            <person name="Ogino H."/>
            <person name="Ochi H."/>
            <person name="Hellsten U."/>
            <person name="Lyons J.B."/>
            <person name="Simakov O."/>
            <person name="Putnam N."/>
            <person name="Stites J."/>
            <person name="Kuroki Y."/>
            <person name="Tanaka T."/>
            <person name="Michiue T."/>
            <person name="Watanabe M."/>
            <person name="Bogdanovic O."/>
            <person name="Lister R."/>
            <person name="Georgiou G."/>
            <person name="Paranjpe S.S."/>
            <person name="van Kruijsbergen I."/>
            <person name="Shu S."/>
            <person name="Carlson J."/>
            <person name="Kinoshita T."/>
            <person name="Ohta Y."/>
            <person name="Mawaribuchi S."/>
            <person name="Jenkins J."/>
            <person name="Grimwood J."/>
            <person name="Schmutz J."/>
            <person name="Mitros T."/>
            <person name="Mozaffari S.V."/>
            <person name="Suzuki Y."/>
            <person name="Haramoto Y."/>
            <person name="Yamamoto T.S."/>
            <person name="Takagi C."/>
            <person name="Heald R."/>
            <person name="Miller K."/>
            <person name="Haudenschild C."/>
            <person name="Kitzman J."/>
            <person name="Nakayama T."/>
            <person name="Izutsu Y."/>
            <person name="Robert J."/>
            <person name="Fortriede J."/>
            <person name="Burns K."/>
            <person name="Lotay V."/>
            <person name="Karimi K."/>
            <person name="Yasuoka Y."/>
            <person name="Dichmann D.S."/>
            <person name="Flajnik M.F."/>
            <person name="Houston D.W."/>
            <person name="Shendure J."/>
            <person name="DuPasquier L."/>
            <person name="Vize P.D."/>
            <person name="Zorn A.M."/>
            <person name="Ito M."/>
            <person name="Marcotte E.M."/>
            <person name="Wallingford J.B."/>
            <person name="Ito Y."/>
            <person name="Asashima M."/>
            <person name="Ueno N."/>
            <person name="Matsuda Y."/>
            <person name="Veenstra G.J."/>
            <person name="Fujiyama A."/>
            <person name="Harland R.M."/>
            <person name="Taira M."/>
            <person name="Rokhsar D.S."/>
        </authorList>
    </citation>
    <scope>NUCLEOTIDE SEQUENCE [LARGE SCALE GENOMIC DNA]</scope>
    <source>
        <strain evidence="16">J</strain>
    </source>
</reference>
<dbReference type="OMA" id="MITIYAF"/>
<dbReference type="FunFam" id="1.20.1070.10:FF:000010">
    <property type="entry name" value="Olfactory receptor"/>
    <property type="match status" value="1"/>
</dbReference>
<feature type="transmembrane region" description="Helical" evidence="13">
    <location>
        <begin position="269"/>
        <end position="285"/>
    </location>
</feature>
<dbReference type="PANTHER" id="PTHR24242">
    <property type="entry name" value="G-PROTEIN COUPLED RECEPTOR"/>
    <property type="match status" value="1"/>
</dbReference>
<feature type="transmembrane region" description="Helical" evidence="13">
    <location>
        <begin position="55"/>
        <end position="79"/>
    </location>
</feature>
<dbReference type="GO" id="GO:0004930">
    <property type="term" value="F:G protein-coupled receptor activity"/>
    <property type="evidence" value="ECO:0007669"/>
    <property type="project" value="UniProtKB-KW"/>
</dbReference>
<evidence type="ECO:0000256" key="12">
    <source>
        <dbReference type="ARBA" id="ARBA00023224"/>
    </source>
</evidence>
<name>A0A974H8J6_XENLA</name>
<dbReference type="GO" id="GO:0005886">
    <property type="term" value="C:plasma membrane"/>
    <property type="evidence" value="ECO:0007669"/>
    <property type="project" value="UniProtKB-SubCell"/>
</dbReference>
<evidence type="ECO:0000256" key="5">
    <source>
        <dbReference type="ARBA" id="ARBA00022725"/>
    </source>
</evidence>
<dbReference type="InterPro" id="IPR000276">
    <property type="entry name" value="GPCR_Rhodpsn"/>
</dbReference>
<keyword evidence="5" id="KW-0552">Olfaction</keyword>
<dbReference type="Proteomes" id="UP000694892">
    <property type="component" value="Chromosome 8L"/>
</dbReference>
<evidence type="ECO:0000256" key="6">
    <source>
        <dbReference type="ARBA" id="ARBA00022989"/>
    </source>
</evidence>
<keyword evidence="8 13" id="KW-0472">Membrane</keyword>
<dbReference type="Pfam" id="PF13853">
    <property type="entry name" value="7tm_4"/>
    <property type="match status" value="1"/>
</dbReference>
<keyword evidence="12" id="KW-0807">Transducer</keyword>
<dbReference type="EMBL" id="CM004480">
    <property type="protein sequence ID" value="OCT68867.1"/>
    <property type="molecule type" value="Genomic_DNA"/>
</dbReference>
<feature type="transmembrane region" description="Helical" evidence="13">
    <location>
        <begin position="133"/>
        <end position="151"/>
    </location>
</feature>
<dbReference type="Gene3D" id="1.20.1070.10">
    <property type="entry name" value="Rhodopsin 7-helix transmembrane proteins"/>
    <property type="match status" value="1"/>
</dbReference>
<evidence type="ECO:0000313" key="16">
    <source>
        <dbReference type="Proteomes" id="UP000694892"/>
    </source>
</evidence>
<evidence type="ECO:0000256" key="11">
    <source>
        <dbReference type="ARBA" id="ARBA00023180"/>
    </source>
</evidence>
<dbReference type="PRINTS" id="PR00245">
    <property type="entry name" value="OLFACTORYR"/>
</dbReference>
<evidence type="ECO:0000259" key="14">
    <source>
        <dbReference type="PROSITE" id="PS50262"/>
    </source>
</evidence>
<dbReference type="InterPro" id="IPR000725">
    <property type="entry name" value="Olfact_rcpt"/>
</dbReference>
<evidence type="ECO:0000256" key="2">
    <source>
        <dbReference type="ARBA" id="ARBA00022475"/>
    </source>
</evidence>
<keyword evidence="3" id="KW-0716">Sensory transduction</keyword>
<feature type="transmembrane region" description="Helical" evidence="13">
    <location>
        <begin position="91"/>
        <end position="113"/>
    </location>
</feature>
<dbReference type="PRINTS" id="PR00237">
    <property type="entry name" value="GPCRRHODOPSN"/>
</dbReference>
<feature type="transmembrane region" description="Helical" evidence="13">
    <location>
        <begin position="193"/>
        <end position="218"/>
    </location>
</feature>